<keyword evidence="2" id="KW-1185">Reference proteome</keyword>
<dbReference type="Proteomes" id="UP000198282">
    <property type="component" value="Unassembled WGS sequence"/>
</dbReference>
<dbReference type="EMBL" id="FZOD01000108">
    <property type="protein sequence ID" value="SNT63953.1"/>
    <property type="molecule type" value="Genomic_DNA"/>
</dbReference>
<accession>A0A239PAP9</accession>
<evidence type="ECO:0000313" key="2">
    <source>
        <dbReference type="Proteomes" id="UP000198282"/>
    </source>
</evidence>
<protein>
    <submittedName>
        <fullName evidence="1">Uncharacterized protein</fullName>
    </submittedName>
</protein>
<name>A0A239PAP9_9ACTN</name>
<reference evidence="1 2" key="1">
    <citation type="submission" date="2017-06" db="EMBL/GenBank/DDBJ databases">
        <authorList>
            <person name="Kim H.J."/>
            <person name="Triplett B.A."/>
        </authorList>
    </citation>
    <scope>NUCLEOTIDE SEQUENCE [LARGE SCALE GENOMIC DNA]</scope>
    <source>
        <strain evidence="1 2">CGMCC 4.2132</strain>
    </source>
</reference>
<evidence type="ECO:0000313" key="1">
    <source>
        <dbReference type="EMBL" id="SNT63953.1"/>
    </source>
</evidence>
<dbReference type="AlphaFoldDB" id="A0A239PAP9"/>
<gene>
    <name evidence="1" type="ORF">SAMN05216276_11083</name>
</gene>
<proteinExistence type="predicted"/>
<sequence length="56" mass="5895">MLVTVGTAPGNIFRCDMYVSWNASHSGNRLFEFAMTAEKSESGELAGRALSPASAG</sequence>
<organism evidence="1 2">
    <name type="scientific">Streptosporangium subroseum</name>
    <dbReference type="NCBI Taxonomy" id="106412"/>
    <lineage>
        <taxon>Bacteria</taxon>
        <taxon>Bacillati</taxon>
        <taxon>Actinomycetota</taxon>
        <taxon>Actinomycetes</taxon>
        <taxon>Streptosporangiales</taxon>
        <taxon>Streptosporangiaceae</taxon>
        <taxon>Streptosporangium</taxon>
    </lineage>
</organism>
<dbReference type="RefSeq" id="WP_179282627.1">
    <property type="nucleotide sequence ID" value="NZ_FZOD01000108.1"/>
</dbReference>